<comment type="similarity">
    <text evidence="1 5 9">Belongs to the Glu/Leu/Phe/Val dehydrogenases family.</text>
</comment>
<gene>
    <name evidence="11" type="primary">rocG</name>
    <name evidence="11" type="ORF">GCM10010885_03830</name>
</gene>
<dbReference type="Gene3D" id="3.40.50.720">
    <property type="entry name" value="NAD(P)-binding Rossmann-like Domain"/>
    <property type="match status" value="1"/>
</dbReference>
<dbReference type="GO" id="GO:0000166">
    <property type="term" value="F:nucleotide binding"/>
    <property type="evidence" value="ECO:0007669"/>
    <property type="project" value="UniProtKB-KW"/>
</dbReference>
<dbReference type="PROSITE" id="PS00074">
    <property type="entry name" value="GLFV_DEHYDROGENASE"/>
    <property type="match status" value="1"/>
</dbReference>
<feature type="binding site" evidence="7">
    <location>
        <position position="210"/>
    </location>
    <ligand>
        <name>NAD(+)</name>
        <dbReference type="ChEBI" id="CHEBI:57540"/>
    </ligand>
</feature>
<dbReference type="Gene3D" id="1.10.8.1210">
    <property type="match status" value="2"/>
</dbReference>
<dbReference type="InterPro" id="IPR006096">
    <property type="entry name" value="Glu/Leu/Phe/Val/Trp_DH_C"/>
</dbReference>
<dbReference type="Pfam" id="PF00208">
    <property type="entry name" value="ELFV_dehydrog"/>
    <property type="match status" value="1"/>
</dbReference>
<dbReference type="AlphaFoldDB" id="A0A917NFW4"/>
<dbReference type="PANTHER" id="PTHR11606">
    <property type="entry name" value="GLUTAMATE DEHYDROGENASE"/>
    <property type="match status" value="1"/>
</dbReference>
<dbReference type="InterPro" id="IPR046346">
    <property type="entry name" value="Aminoacid_DH-like_N_sf"/>
</dbReference>
<evidence type="ECO:0000256" key="7">
    <source>
        <dbReference type="PIRSR" id="PIRSR000185-2"/>
    </source>
</evidence>
<proteinExistence type="inferred from homology"/>
<evidence type="ECO:0000256" key="8">
    <source>
        <dbReference type="PIRSR" id="PIRSR000185-3"/>
    </source>
</evidence>
<reference evidence="11" key="1">
    <citation type="journal article" date="2014" name="Int. J. Syst. Evol. Microbiol.">
        <title>Complete genome sequence of Corynebacterium casei LMG S-19264T (=DSM 44701T), isolated from a smear-ripened cheese.</title>
        <authorList>
            <consortium name="US DOE Joint Genome Institute (JGI-PGF)"/>
            <person name="Walter F."/>
            <person name="Albersmeier A."/>
            <person name="Kalinowski J."/>
            <person name="Ruckert C."/>
        </authorList>
    </citation>
    <scope>NUCLEOTIDE SEQUENCE</scope>
    <source>
        <strain evidence="11">JCM 18487</strain>
    </source>
</reference>
<sequence>MSASDQQVLVNKRLLQGANMPAAGAKILEHTQEAVHQALRKLGYPDEVYELLKEPIRVLTVRIPVKMDDGHVEVFTGYRAQHNDAIGPTKGGIRFHPDVTLEEVKALSIWMSLKCGIFNLPYGGAKGGIVCDPRKMSLGEQERLARGYVRAVSQIVGPTKDIPAPDVYTNAQIMAWMYDEYSRIREYDSPGFITGKPVVLGGSKGRERATALGVCIAAREAVRQLGRELKDCRVLIQGFGNVGSNVASILHDMGVKVVGVSDAGGGLYDERGLDIPRLLEQRDSFGMVTPHFRDVMPNEQFLLQPCDVLIPAALENQITADNAEQIQASVLVEAANGPTTPEADTILERRGVLVVPDVLANAGGVTVSYFEWVQNLQGWYWTEEEVNRRLEAWMVQSLQTIFHTAKTYHVGLRLAAYMVGIRPFAEAMRWRGWV</sequence>
<dbReference type="PRINTS" id="PR00082">
    <property type="entry name" value="GLFDHDRGNASE"/>
</dbReference>
<dbReference type="InterPro" id="IPR033524">
    <property type="entry name" value="Glu/Leu/Phe/Val_DH_AS"/>
</dbReference>
<evidence type="ECO:0000313" key="12">
    <source>
        <dbReference type="Proteomes" id="UP000637695"/>
    </source>
</evidence>
<keyword evidence="4 7" id="KW-0520">NAD</keyword>
<feature type="binding site" evidence="7">
    <location>
        <position position="368"/>
    </location>
    <ligand>
        <name>substrate</name>
    </ligand>
</feature>
<evidence type="ECO:0000256" key="9">
    <source>
        <dbReference type="RuleBase" id="RU004417"/>
    </source>
</evidence>
<dbReference type="EMBL" id="BMOY01000003">
    <property type="protein sequence ID" value="GGI97410.1"/>
    <property type="molecule type" value="Genomic_DNA"/>
</dbReference>
<evidence type="ECO:0000256" key="3">
    <source>
        <dbReference type="ARBA" id="ARBA00023002"/>
    </source>
</evidence>
<accession>A0A917NFW4</accession>
<dbReference type="Proteomes" id="UP000637695">
    <property type="component" value="Unassembled WGS sequence"/>
</dbReference>
<dbReference type="PIRSF" id="PIRSF000185">
    <property type="entry name" value="Glu_DH"/>
    <property type="match status" value="1"/>
</dbReference>
<protein>
    <recommendedName>
        <fullName evidence="2 5">Glutamate dehydrogenase</fullName>
    </recommendedName>
</protein>
<dbReference type="GO" id="GO:0006538">
    <property type="term" value="P:L-glutamate catabolic process"/>
    <property type="evidence" value="ECO:0007669"/>
    <property type="project" value="TreeGrafter"/>
</dbReference>
<dbReference type="SUPFAM" id="SSF51735">
    <property type="entry name" value="NAD(P)-binding Rossmann-fold domains"/>
    <property type="match status" value="1"/>
</dbReference>
<dbReference type="PANTHER" id="PTHR11606:SF13">
    <property type="entry name" value="GLUTAMATE DEHYDROGENASE 1, MITOCHONDRIAL"/>
    <property type="match status" value="1"/>
</dbReference>
<dbReference type="CDD" id="cd01076">
    <property type="entry name" value="NAD_bind_1_Glu_DH"/>
    <property type="match status" value="1"/>
</dbReference>
<evidence type="ECO:0000256" key="1">
    <source>
        <dbReference type="ARBA" id="ARBA00006382"/>
    </source>
</evidence>
<dbReference type="InterPro" id="IPR036291">
    <property type="entry name" value="NAD(P)-bd_dom_sf"/>
</dbReference>
<evidence type="ECO:0000256" key="4">
    <source>
        <dbReference type="ARBA" id="ARBA00023027"/>
    </source>
</evidence>
<feature type="binding site" evidence="7">
    <location>
        <position position="241"/>
    </location>
    <ligand>
        <name>NAD(+)</name>
        <dbReference type="ChEBI" id="CHEBI:57540"/>
    </ligand>
</feature>
<comment type="caution">
    <text evidence="11">The sequence shown here is derived from an EMBL/GenBank/DDBJ whole genome shotgun (WGS) entry which is preliminary data.</text>
</comment>
<dbReference type="GO" id="GO:0004352">
    <property type="term" value="F:glutamate dehydrogenase (NAD+) activity"/>
    <property type="evidence" value="ECO:0007669"/>
    <property type="project" value="TreeGrafter"/>
</dbReference>
<keyword evidence="12" id="KW-1185">Reference proteome</keyword>
<dbReference type="Gene3D" id="3.40.50.10860">
    <property type="entry name" value="Leucine Dehydrogenase, chain A, domain 1"/>
    <property type="match status" value="1"/>
</dbReference>
<dbReference type="InterPro" id="IPR033922">
    <property type="entry name" value="NAD_bind_Glu_DH"/>
</dbReference>
<keyword evidence="7" id="KW-0547">Nucleotide-binding</keyword>
<evidence type="ECO:0000259" key="10">
    <source>
        <dbReference type="SMART" id="SM00839"/>
    </source>
</evidence>
<feature type="domain" description="Glutamate/phenylalanine/leucine/valine/L-tryptophan dehydrogenase C-terminal" evidence="10">
    <location>
        <begin position="203"/>
        <end position="432"/>
    </location>
</feature>
<feature type="binding site" evidence="7">
    <location>
        <position position="90"/>
    </location>
    <ligand>
        <name>substrate</name>
    </ligand>
</feature>
<reference evidence="11" key="2">
    <citation type="submission" date="2020-09" db="EMBL/GenBank/DDBJ databases">
        <authorList>
            <person name="Sun Q."/>
            <person name="Ohkuma M."/>
        </authorList>
    </citation>
    <scope>NUCLEOTIDE SEQUENCE</scope>
    <source>
        <strain evidence="11">JCM 18487</strain>
    </source>
</reference>
<dbReference type="SMART" id="SM00839">
    <property type="entry name" value="ELFV_dehydrog"/>
    <property type="match status" value="1"/>
</dbReference>
<dbReference type="InterPro" id="IPR006097">
    <property type="entry name" value="Glu/Leu/Phe/Val/Trp_DH_dimer"/>
</dbReference>
<dbReference type="InterPro" id="IPR006095">
    <property type="entry name" value="Glu/Leu/Phe/Val/Trp_DH"/>
</dbReference>
<dbReference type="FunFam" id="3.40.50.10860:FF:000008">
    <property type="entry name" value="Glutamate dehydrogenase"/>
    <property type="match status" value="1"/>
</dbReference>
<evidence type="ECO:0000256" key="5">
    <source>
        <dbReference type="PIRNR" id="PIRNR000185"/>
    </source>
</evidence>
<organism evidence="11 12">
    <name type="scientific">Alicyclobacillus cellulosilyticus</name>
    <dbReference type="NCBI Taxonomy" id="1003997"/>
    <lineage>
        <taxon>Bacteria</taxon>
        <taxon>Bacillati</taxon>
        <taxon>Bacillota</taxon>
        <taxon>Bacilli</taxon>
        <taxon>Bacillales</taxon>
        <taxon>Alicyclobacillaceae</taxon>
        <taxon>Alicyclobacillus</taxon>
    </lineage>
</organism>
<dbReference type="SUPFAM" id="SSF53223">
    <property type="entry name" value="Aminoacid dehydrogenase-like, N-terminal domain"/>
    <property type="match status" value="1"/>
</dbReference>
<evidence type="ECO:0000256" key="2">
    <source>
        <dbReference type="ARBA" id="ARBA00012896"/>
    </source>
</evidence>
<feature type="site" description="Important for catalysis" evidence="8">
    <location>
        <position position="166"/>
    </location>
</feature>
<feature type="binding site" evidence="7">
    <location>
        <position position="114"/>
    </location>
    <ligand>
        <name>substrate</name>
    </ligand>
</feature>
<dbReference type="Pfam" id="PF02812">
    <property type="entry name" value="ELFV_dehydrog_N"/>
    <property type="match status" value="1"/>
</dbReference>
<dbReference type="InterPro" id="IPR014362">
    <property type="entry name" value="Glu_DH"/>
</dbReference>
<feature type="active site" description="Proton donor" evidence="6">
    <location>
        <position position="126"/>
    </location>
</feature>
<evidence type="ECO:0000313" key="11">
    <source>
        <dbReference type="EMBL" id="GGI97410.1"/>
    </source>
</evidence>
<name>A0A917NFW4_9BACL</name>
<evidence type="ECO:0000256" key="6">
    <source>
        <dbReference type="PIRSR" id="PIRSR000185-1"/>
    </source>
</evidence>
<keyword evidence="3 5" id="KW-0560">Oxidoreductase</keyword>